<gene>
    <name evidence="2" type="ORF">CHH57_15080</name>
</gene>
<proteinExistence type="predicted"/>
<dbReference type="SUPFAM" id="SSF52507">
    <property type="entry name" value="Homo-oligomeric flavin-containing Cys decarboxylases, HFCD"/>
    <property type="match status" value="1"/>
</dbReference>
<feature type="domain" description="Flavoprotein" evidence="1">
    <location>
        <begin position="1"/>
        <end position="163"/>
    </location>
</feature>
<dbReference type="GO" id="GO:0004633">
    <property type="term" value="F:phosphopantothenoylcysteine decarboxylase activity"/>
    <property type="evidence" value="ECO:0007669"/>
    <property type="project" value="TreeGrafter"/>
</dbReference>
<dbReference type="InterPro" id="IPR036551">
    <property type="entry name" value="Flavin_trans-like"/>
</dbReference>
<dbReference type="Proteomes" id="UP000216961">
    <property type="component" value="Unassembled WGS sequence"/>
</dbReference>
<dbReference type="GO" id="GO:0010181">
    <property type="term" value="F:FMN binding"/>
    <property type="evidence" value="ECO:0007669"/>
    <property type="project" value="TreeGrafter"/>
</dbReference>
<organism evidence="2 3">
    <name type="scientific">Niallia circulans</name>
    <name type="common">Bacillus circulans</name>
    <dbReference type="NCBI Taxonomy" id="1397"/>
    <lineage>
        <taxon>Bacteria</taxon>
        <taxon>Bacillati</taxon>
        <taxon>Bacillota</taxon>
        <taxon>Bacilli</taxon>
        <taxon>Bacillales</taxon>
        <taxon>Bacillaceae</taxon>
        <taxon>Niallia</taxon>
    </lineage>
</organism>
<comment type="caution">
    <text evidence="2">The sequence shown here is derived from an EMBL/GenBank/DDBJ whole genome shotgun (WGS) entry which is preliminary data.</text>
</comment>
<reference evidence="2 3" key="1">
    <citation type="submission" date="2017-07" db="EMBL/GenBank/DDBJ databases">
        <title>Isolation and whole genome analysis of endospore-forming bacteria from heroin.</title>
        <authorList>
            <person name="Kalinowski J."/>
            <person name="Ahrens B."/>
            <person name="Al-Dilaimi A."/>
            <person name="Winkler A."/>
            <person name="Wibberg D."/>
            <person name="Schleenbecker U."/>
            <person name="Ruckert C."/>
            <person name="Wolfel R."/>
            <person name="Grass G."/>
        </authorList>
    </citation>
    <scope>NUCLEOTIDE SEQUENCE [LARGE SCALE GENOMIC DNA]</scope>
    <source>
        <strain evidence="2 3">7521-2</strain>
    </source>
</reference>
<dbReference type="Gene3D" id="3.40.50.1950">
    <property type="entry name" value="Flavin prenyltransferase-like"/>
    <property type="match status" value="1"/>
</dbReference>
<evidence type="ECO:0000313" key="3">
    <source>
        <dbReference type="Proteomes" id="UP000216961"/>
    </source>
</evidence>
<dbReference type="PANTHER" id="PTHR14359:SF6">
    <property type="entry name" value="PHOSPHOPANTOTHENOYLCYSTEINE DECARBOXYLASE"/>
    <property type="match status" value="1"/>
</dbReference>
<evidence type="ECO:0000313" key="2">
    <source>
        <dbReference type="EMBL" id="PAD82377.1"/>
    </source>
</evidence>
<evidence type="ECO:0000259" key="1">
    <source>
        <dbReference type="Pfam" id="PF02441"/>
    </source>
</evidence>
<dbReference type="PANTHER" id="PTHR14359">
    <property type="entry name" value="HOMO-OLIGOMERIC FLAVIN CONTAINING CYS DECARBOXYLASE FAMILY"/>
    <property type="match status" value="1"/>
</dbReference>
<accession>A0AA91TQR5</accession>
<dbReference type="RefSeq" id="WP_095331412.1">
    <property type="nucleotide sequence ID" value="NZ_NPBQ01000092.1"/>
</dbReference>
<dbReference type="GO" id="GO:0015937">
    <property type="term" value="P:coenzyme A biosynthetic process"/>
    <property type="evidence" value="ECO:0007669"/>
    <property type="project" value="TreeGrafter"/>
</dbReference>
<name>A0AA91TQR5_NIACI</name>
<sequence>MNLLIGVTGSSGLIELPLYIRIFKEKLNADIKIVASPNVKNFISLEFLNALVENQLYSDFYQSKNGINVPHSDLNDWANAFIILPCTANTLAKAANGTTDDLLSMLILCSQVPVIFFPNMNPNMWSKPVVQRNAKLLISDGHKVAIPNGNGWITATGESVENGHMPPPYAAAEYIRKIYNINNTETSVNN</sequence>
<protein>
    <recommendedName>
        <fullName evidence="1">Flavoprotein domain-containing protein</fullName>
    </recommendedName>
</protein>
<dbReference type="Pfam" id="PF02441">
    <property type="entry name" value="Flavoprotein"/>
    <property type="match status" value="1"/>
</dbReference>
<dbReference type="GO" id="GO:0071513">
    <property type="term" value="C:phosphopantothenoylcysteine decarboxylase complex"/>
    <property type="evidence" value="ECO:0007669"/>
    <property type="project" value="TreeGrafter"/>
</dbReference>
<dbReference type="AlphaFoldDB" id="A0AA91TQR5"/>
<dbReference type="InterPro" id="IPR003382">
    <property type="entry name" value="Flavoprotein"/>
</dbReference>
<dbReference type="EMBL" id="NPBQ01000092">
    <property type="protein sequence ID" value="PAD82377.1"/>
    <property type="molecule type" value="Genomic_DNA"/>
</dbReference>